<keyword evidence="1" id="KW-0732">Signal</keyword>
<feature type="chain" id="PRO_5015164379" description="LVIVD repeat-containing protein" evidence="1">
    <location>
        <begin position="27"/>
        <end position="609"/>
    </location>
</feature>
<feature type="signal peptide" evidence="1">
    <location>
        <begin position="1"/>
        <end position="26"/>
    </location>
</feature>
<evidence type="ECO:0008006" key="4">
    <source>
        <dbReference type="Google" id="ProtNLM"/>
    </source>
</evidence>
<evidence type="ECO:0000256" key="1">
    <source>
        <dbReference type="SAM" id="SignalP"/>
    </source>
</evidence>
<reference evidence="2 3" key="1">
    <citation type="submission" date="2018-03" db="EMBL/GenBank/DDBJ databases">
        <title>Genomic Encyclopedia of Archaeal and Bacterial Type Strains, Phase II (KMG-II): from individual species to whole genera.</title>
        <authorList>
            <person name="Goeker M."/>
        </authorList>
    </citation>
    <scope>NUCLEOTIDE SEQUENCE [LARGE SCALE GENOMIC DNA]</scope>
    <source>
        <strain evidence="2 3">DSM 27267</strain>
    </source>
</reference>
<evidence type="ECO:0000313" key="3">
    <source>
        <dbReference type="Proteomes" id="UP000240621"/>
    </source>
</evidence>
<dbReference type="Gene3D" id="2.130.10.10">
    <property type="entry name" value="YVTN repeat-like/Quinoprotein amine dehydrogenase"/>
    <property type="match status" value="1"/>
</dbReference>
<protein>
    <recommendedName>
        <fullName evidence="4">LVIVD repeat-containing protein</fullName>
    </recommendedName>
</protein>
<dbReference type="AlphaFoldDB" id="A0A2P8CKL1"/>
<dbReference type="RefSeq" id="WP_106540535.1">
    <property type="nucleotide sequence ID" value="NZ_BLAU01000001.1"/>
</dbReference>
<dbReference type="SUPFAM" id="SSF63825">
    <property type="entry name" value="YWTD domain"/>
    <property type="match status" value="1"/>
</dbReference>
<dbReference type="PROSITE" id="PS51257">
    <property type="entry name" value="PROKAR_LIPOPROTEIN"/>
    <property type="match status" value="1"/>
</dbReference>
<accession>A0A2P8CKL1</accession>
<sequence>MRKNLLFRILLIAVPFAMLLSSCNKKDDMSIDEPQKVDLVFQANLTKPVLKSANLPYDEMLAELDCDWADYGTVHVRIATSDQLPDGGTDYYLGYTQVGEGIASDLVQLTPGTYFLTRFEIVEKIDEQVDWSEVNSKILLATPMDNSAFQDFVTDVLPFEFEVGEYQKNRLVFDVLCFNQQIAPAFGFEWFDYNIVEGDEICIFINCINEYDREFYHQVFASDIYAWKTAVEGETVIPAGDAPYWVVGPNYELTTPEGGDGSQIIGAVTPMCFPLYDVLEDMENGLILQLNPVFGKTAGGELIFGDSVMVRISLNIIMEYLGLIEYAGVPEDLGNGITVKVELTDDPQAENPRYIHIMLSDCHKPAYFESHNDGQVAEIYALRFDGEDVLMTKILDFTQMGRDPHIAVAPNRRQLYVVDSDVSNTILVYDLYSMSYQTFGIGGSVPEKVTQLVYMNDTLFAADMNTDALTFYVLDPDGLSYSEYNEITLDPTVDFSGGDLIAVKDDVGHSTLWSFSKNGGTSYVHEIDLATGDVTELQNEAKLVNTFGAMVYEGGDRIITGHGNDVGLKGWDTPFDFAGSFTTYNPIPDFTYVYGDLASPFILNRARPN</sequence>
<name>A0A2P8CKL1_9BACT</name>
<organism evidence="2 3">
    <name type="scientific">Prolixibacter denitrificans</name>
    <dbReference type="NCBI Taxonomy" id="1541063"/>
    <lineage>
        <taxon>Bacteria</taxon>
        <taxon>Pseudomonadati</taxon>
        <taxon>Bacteroidota</taxon>
        <taxon>Bacteroidia</taxon>
        <taxon>Marinilabiliales</taxon>
        <taxon>Prolixibacteraceae</taxon>
        <taxon>Prolixibacter</taxon>
    </lineage>
</organism>
<evidence type="ECO:0000313" key="2">
    <source>
        <dbReference type="EMBL" id="PSK85499.1"/>
    </source>
</evidence>
<dbReference type="InterPro" id="IPR015943">
    <property type="entry name" value="WD40/YVTN_repeat-like_dom_sf"/>
</dbReference>
<gene>
    <name evidence="2" type="ORF">CLV93_101457</name>
</gene>
<dbReference type="OrthoDB" id="972683at2"/>
<dbReference type="Proteomes" id="UP000240621">
    <property type="component" value="Unassembled WGS sequence"/>
</dbReference>
<proteinExistence type="predicted"/>
<comment type="caution">
    <text evidence="2">The sequence shown here is derived from an EMBL/GenBank/DDBJ whole genome shotgun (WGS) entry which is preliminary data.</text>
</comment>
<dbReference type="EMBL" id="PYGC01000001">
    <property type="protein sequence ID" value="PSK85499.1"/>
    <property type="molecule type" value="Genomic_DNA"/>
</dbReference>